<evidence type="ECO:0000256" key="1">
    <source>
        <dbReference type="ARBA" id="ARBA00022679"/>
    </source>
</evidence>
<proteinExistence type="predicted"/>
<dbReference type="GO" id="GO:0005975">
    <property type="term" value="P:carbohydrate metabolic process"/>
    <property type="evidence" value="ECO:0007669"/>
    <property type="project" value="InterPro"/>
</dbReference>
<reference evidence="3 5" key="1">
    <citation type="submission" date="2016-06" db="EMBL/GenBank/DDBJ databases">
        <authorList>
            <person name="Kjaerup R.B."/>
            <person name="Dalgaard T.S."/>
            <person name="Juul-Madsen H.R."/>
        </authorList>
    </citation>
    <scope>NUCLEOTIDE SEQUENCE [LARGE SCALE GENOMIC DNA]</scope>
    <source>
        <strain evidence="3">Orrdi1</strain>
    </source>
</reference>
<dbReference type="PANTHER" id="PTHR42995">
    <property type="entry name" value="ACETYL-COENZYME A CARBOXYLASE CARBOXYL TRANSFERASE SUBUNIT BETA, CHLOROPLASTIC"/>
    <property type="match status" value="1"/>
</dbReference>
<dbReference type="SUPFAM" id="SSF52096">
    <property type="entry name" value="ClpP/crotonase"/>
    <property type="match status" value="1"/>
</dbReference>
<dbReference type="GO" id="GO:0016740">
    <property type="term" value="F:transferase activity"/>
    <property type="evidence" value="ECO:0007669"/>
    <property type="project" value="UniProtKB-KW"/>
</dbReference>
<gene>
    <name evidence="3" type="ORF">ODI_03733</name>
    <name evidence="4" type="ORF">ODI_R0982</name>
</gene>
<evidence type="ECO:0000313" key="4">
    <source>
        <dbReference type="EMBL" id="SOE47679.1"/>
    </source>
</evidence>
<dbReference type="NCBIfam" id="NF005530">
    <property type="entry name" value="PRK07189.1"/>
    <property type="match status" value="1"/>
</dbReference>
<keyword evidence="5" id="KW-1185">Reference proteome</keyword>
<dbReference type="GO" id="GO:0016831">
    <property type="term" value="F:carboxy-lyase activity"/>
    <property type="evidence" value="ECO:0007669"/>
    <property type="project" value="InterPro"/>
</dbReference>
<feature type="domain" description="CoA carboxyltransferase N-terminal" evidence="2">
    <location>
        <begin position="1"/>
        <end position="242"/>
    </location>
</feature>
<dbReference type="GO" id="GO:0006633">
    <property type="term" value="P:fatty acid biosynthetic process"/>
    <property type="evidence" value="ECO:0007669"/>
    <property type="project" value="TreeGrafter"/>
</dbReference>
<sequence length="303" mass="32269">MRGASYYESSARARIAAVLDAGSFTEILPPAERVVSPHLGVLDQPQAFDDGVVVGQGRLHGKPVLVVAQEGDFMGGAVGEVHGAKIVGLLQRAQARQQAGEPQAVVLLLETGGVRLQEANAGLIAVSEIMRAILSARADGVKVVAAIGGQYGCFGGMGIAVSGVDAIVMSEEARLGLSGPEVIETARGVEEFDARDRARVWRTVGGKHRYLLGDCDRLVEDDVLRFREALADLLAEDTPFTLEAVQREHALLADRLARFGKAGDSLEIWAALGWDDPQAVPMTETADFVAQARTRRALPPQEN</sequence>
<name>A0A1C3JWY1_9BURK</name>
<dbReference type="RefSeq" id="WP_067749076.1">
    <property type="nucleotide sequence ID" value="NZ_LT907988.1"/>
</dbReference>
<evidence type="ECO:0000259" key="2">
    <source>
        <dbReference type="PROSITE" id="PS50980"/>
    </source>
</evidence>
<dbReference type="NCBIfam" id="TIGR03133">
    <property type="entry name" value="malonate_beta"/>
    <property type="match status" value="1"/>
</dbReference>
<dbReference type="Gene3D" id="3.90.226.10">
    <property type="entry name" value="2-enoyl-CoA Hydratase, Chain A, domain 1"/>
    <property type="match status" value="1"/>
</dbReference>
<evidence type="ECO:0000313" key="3">
    <source>
        <dbReference type="EMBL" id="SBT23705.1"/>
    </source>
</evidence>
<dbReference type="PROSITE" id="PS50980">
    <property type="entry name" value="COA_CT_NTER"/>
    <property type="match status" value="1"/>
</dbReference>
<keyword evidence="1" id="KW-0808">Transferase</keyword>
<dbReference type="PANTHER" id="PTHR42995:SF1">
    <property type="entry name" value="MALONATE DECARBOXYLASE BETA SUBUNIT"/>
    <property type="match status" value="1"/>
</dbReference>
<dbReference type="InterPro" id="IPR011762">
    <property type="entry name" value="COA_CT_N"/>
</dbReference>
<dbReference type="GO" id="GO:0003989">
    <property type="term" value="F:acetyl-CoA carboxylase activity"/>
    <property type="evidence" value="ECO:0007669"/>
    <property type="project" value="TreeGrafter"/>
</dbReference>
<dbReference type="InterPro" id="IPR034733">
    <property type="entry name" value="AcCoA_carboxyl_beta"/>
</dbReference>
<dbReference type="GO" id="GO:2001295">
    <property type="term" value="P:malonyl-CoA biosynthetic process"/>
    <property type="evidence" value="ECO:0007669"/>
    <property type="project" value="TreeGrafter"/>
</dbReference>
<protein>
    <submittedName>
        <fullName evidence="3">Malonate decarboxylase beta subunit</fullName>
    </submittedName>
</protein>
<dbReference type="OrthoDB" id="5502755at2"/>
<dbReference type="Proteomes" id="UP000078558">
    <property type="component" value="Chromosome I"/>
</dbReference>
<dbReference type="EMBL" id="FLRC01000002">
    <property type="protein sequence ID" value="SBT23705.1"/>
    <property type="molecule type" value="Genomic_DNA"/>
</dbReference>
<dbReference type="InterPro" id="IPR029045">
    <property type="entry name" value="ClpP/crotonase-like_dom_sf"/>
</dbReference>
<organism evidence="3 5">
    <name type="scientific">Orrella dioscoreae</name>
    <dbReference type="NCBI Taxonomy" id="1851544"/>
    <lineage>
        <taxon>Bacteria</taxon>
        <taxon>Pseudomonadati</taxon>
        <taxon>Pseudomonadota</taxon>
        <taxon>Betaproteobacteria</taxon>
        <taxon>Burkholderiales</taxon>
        <taxon>Alcaligenaceae</taxon>
        <taxon>Orrella</taxon>
    </lineage>
</organism>
<dbReference type="EMBL" id="LT907988">
    <property type="protein sequence ID" value="SOE47679.1"/>
    <property type="molecule type" value="Genomic_DNA"/>
</dbReference>
<dbReference type="InterPro" id="IPR017556">
    <property type="entry name" value="Malonate_beta"/>
</dbReference>
<evidence type="ECO:0000313" key="5">
    <source>
        <dbReference type="Proteomes" id="UP000078558"/>
    </source>
</evidence>
<dbReference type="KEGG" id="odi:ODI_R0982"/>
<dbReference type="Pfam" id="PF01039">
    <property type="entry name" value="Carboxyl_trans"/>
    <property type="match status" value="1"/>
</dbReference>
<accession>A0A1C3JWY1</accession>
<dbReference type="AlphaFoldDB" id="A0A1C3JWY1"/>
<reference evidence="4 5" key="2">
    <citation type="submission" date="2017-08" db="EMBL/GenBank/DDBJ databases">
        <authorList>
            <person name="de Groot N.N."/>
        </authorList>
    </citation>
    <scope>NUCLEOTIDE SEQUENCE [LARGE SCALE GENOMIC DNA]</scope>
    <source>
        <strain evidence="4">Orrdi1</strain>
    </source>
</reference>
<dbReference type="STRING" id="1851544.ODI_03733"/>